<dbReference type="PANTHER" id="PTHR43277">
    <property type="entry name" value="ARGININE DECARBOXYLASE"/>
    <property type="match status" value="1"/>
</dbReference>
<keyword evidence="5" id="KW-0456">Lyase</keyword>
<keyword evidence="4" id="KW-0663">Pyridoxal phosphate</keyword>
<dbReference type="InterPro" id="IPR008286">
    <property type="entry name" value="Prn/Lys/Arg_de-COase_C"/>
</dbReference>
<evidence type="ECO:0000256" key="4">
    <source>
        <dbReference type="ARBA" id="ARBA00022898"/>
    </source>
</evidence>
<comment type="cofactor">
    <cofactor evidence="1">
        <name>pyridoxal 5'-phosphate</name>
        <dbReference type="ChEBI" id="CHEBI:597326"/>
    </cofactor>
</comment>
<dbReference type="EMBL" id="LT629772">
    <property type="protein sequence ID" value="SDR94238.1"/>
    <property type="molecule type" value="Genomic_DNA"/>
</dbReference>
<accession>A0A1H1N5U8</accession>
<feature type="domain" description="Orn/Lys/Arg decarboxylases family 1 pyridoxal-P attachment site" evidence="6">
    <location>
        <begin position="6"/>
        <end position="359"/>
    </location>
</feature>
<evidence type="ECO:0000256" key="3">
    <source>
        <dbReference type="ARBA" id="ARBA00022793"/>
    </source>
</evidence>
<name>A0A1H1N5U8_9ACTN</name>
<dbReference type="InterPro" id="IPR015424">
    <property type="entry name" value="PyrdxlP-dep_Trfase"/>
</dbReference>
<dbReference type="Gene3D" id="3.90.105.10">
    <property type="entry name" value="Molybdopterin biosynthesis moea protein, domain 2"/>
    <property type="match status" value="1"/>
</dbReference>
<dbReference type="AlphaFoldDB" id="A0A1H1N5U8"/>
<dbReference type="PANTHER" id="PTHR43277:SF4">
    <property type="entry name" value="ARGININE DECARBOXYLASE"/>
    <property type="match status" value="1"/>
</dbReference>
<sequence length="476" mass="50519">MDQSATPILDAITRIRDEGIQSFALPGHRFGRGVDDRTAAVLPREAYGADVMMAKSAVPDSEGLYAEALGARAAIFSTCGSTTSIHTAVLTLIGPGDKVLVDRNVHKSVVAGLIIAGGVPVWLAPSWDHENQIAHPATRDMVAAALERDPDVKAVIMITPTEYGTGADVAGIAELSHARGLPLLVDEAWGGHFGFHPDPPTEAIAAGADLAVQSLHKAGGGLCQASVILIGGDLIDPVDVRLRLDLMTTTSPAALLFGSIDGWRRQFALDGERLIDKALVRAESVRGRLDKIADITVIDEAIHQTEGVAEWDPLKLSVDVSALGVTGYSAEKWLLDQGRIAVQLSDARRVLLSMTYADEDGDLDAFVDLIERLASDPPTPDTEALPVLPPLGQLELEQVLAPRDAFFSSTEQATDPVGRIAAEMVSPYPPGVPTILPGERINAAVTEYLRAGRRAGMTIPDASDPSLDTFRVVRNG</sequence>
<evidence type="ECO:0000256" key="2">
    <source>
        <dbReference type="ARBA" id="ARBA00010671"/>
    </source>
</evidence>
<keyword evidence="9" id="KW-1185">Reference proteome</keyword>
<evidence type="ECO:0000259" key="6">
    <source>
        <dbReference type="Pfam" id="PF01276"/>
    </source>
</evidence>
<proteinExistence type="inferred from homology"/>
<dbReference type="Pfam" id="PF01276">
    <property type="entry name" value="OKR_DC_1"/>
    <property type="match status" value="1"/>
</dbReference>
<dbReference type="InterPro" id="IPR000310">
    <property type="entry name" value="Orn/Lys/Arg_deCO2ase_major_dom"/>
</dbReference>
<evidence type="ECO:0000313" key="8">
    <source>
        <dbReference type="EMBL" id="SDR94238.1"/>
    </source>
</evidence>
<evidence type="ECO:0000313" key="9">
    <source>
        <dbReference type="Proteomes" id="UP000199103"/>
    </source>
</evidence>
<evidence type="ECO:0000256" key="1">
    <source>
        <dbReference type="ARBA" id="ARBA00001933"/>
    </source>
</evidence>
<dbReference type="Gene3D" id="3.40.640.10">
    <property type="entry name" value="Type I PLP-dependent aspartate aminotransferase-like (Major domain)"/>
    <property type="match status" value="1"/>
</dbReference>
<comment type="similarity">
    <text evidence="2">Belongs to the Orn/Lys/Arg decarboxylase class-I family.</text>
</comment>
<dbReference type="SUPFAM" id="SSF53383">
    <property type="entry name" value="PLP-dependent transferases"/>
    <property type="match status" value="1"/>
</dbReference>
<dbReference type="SUPFAM" id="SSF55904">
    <property type="entry name" value="Ornithine decarboxylase C-terminal domain"/>
    <property type="match status" value="1"/>
</dbReference>
<protein>
    <submittedName>
        <fullName evidence="8">Arginine/lysine/ornithine decarboxylase</fullName>
    </submittedName>
</protein>
<dbReference type="STRING" id="630515.SAMN04489812_0392"/>
<organism evidence="8 9">
    <name type="scientific">Microlunatus soli</name>
    <dbReference type="NCBI Taxonomy" id="630515"/>
    <lineage>
        <taxon>Bacteria</taxon>
        <taxon>Bacillati</taxon>
        <taxon>Actinomycetota</taxon>
        <taxon>Actinomycetes</taxon>
        <taxon>Propionibacteriales</taxon>
        <taxon>Propionibacteriaceae</taxon>
        <taxon>Microlunatus</taxon>
    </lineage>
</organism>
<dbReference type="GO" id="GO:0016831">
    <property type="term" value="F:carboxy-lyase activity"/>
    <property type="evidence" value="ECO:0007669"/>
    <property type="project" value="UniProtKB-KW"/>
</dbReference>
<dbReference type="InterPro" id="IPR052357">
    <property type="entry name" value="Orn_Lys_Arg_decarboxylase-I"/>
</dbReference>
<dbReference type="InterPro" id="IPR015421">
    <property type="entry name" value="PyrdxlP-dep_Trfase_major"/>
</dbReference>
<keyword evidence="3" id="KW-0210">Decarboxylase</keyword>
<dbReference type="Pfam" id="PF03711">
    <property type="entry name" value="OKR_DC_1_C"/>
    <property type="match status" value="1"/>
</dbReference>
<dbReference type="RefSeq" id="WP_231920459.1">
    <property type="nucleotide sequence ID" value="NZ_LT629772.1"/>
</dbReference>
<feature type="domain" description="Orn/Lys/Arg decarboxylase C-terminal" evidence="7">
    <location>
        <begin position="399"/>
        <end position="460"/>
    </location>
</feature>
<dbReference type="InterPro" id="IPR036633">
    <property type="entry name" value="Prn/Lys/Arg_de-COase_C_sf"/>
</dbReference>
<reference evidence="8 9" key="1">
    <citation type="submission" date="2016-10" db="EMBL/GenBank/DDBJ databases">
        <authorList>
            <person name="de Groot N.N."/>
        </authorList>
    </citation>
    <scope>NUCLEOTIDE SEQUENCE [LARGE SCALE GENOMIC DNA]</scope>
    <source>
        <strain evidence="8 9">DSM 21800</strain>
    </source>
</reference>
<gene>
    <name evidence="8" type="ORF">SAMN04489812_0392</name>
</gene>
<evidence type="ECO:0000259" key="7">
    <source>
        <dbReference type="Pfam" id="PF03711"/>
    </source>
</evidence>
<evidence type="ECO:0000256" key="5">
    <source>
        <dbReference type="ARBA" id="ARBA00023239"/>
    </source>
</evidence>
<dbReference type="Proteomes" id="UP000199103">
    <property type="component" value="Chromosome I"/>
</dbReference>